<protein>
    <recommendedName>
        <fullName evidence="3 8">Diaminopimelate epimerase</fullName>
        <shortName evidence="8">DAP epimerase</shortName>
        <ecNumber evidence="3 8">5.1.1.7</ecNumber>
    </recommendedName>
    <alternativeName>
        <fullName evidence="8">PLP-independent amino acid racemase</fullName>
    </alternativeName>
</protein>
<feature type="active site" description="Proton acceptor" evidence="8">
    <location>
        <position position="227"/>
    </location>
</feature>
<feature type="binding site" evidence="8">
    <location>
        <position position="200"/>
    </location>
    <ligand>
        <name>substrate</name>
    </ligand>
</feature>
<feature type="binding site" evidence="8">
    <location>
        <begin position="228"/>
        <end position="229"/>
    </location>
    <ligand>
        <name>substrate</name>
    </ligand>
</feature>
<keyword evidence="4 8" id="KW-0028">Amino-acid biosynthesis</keyword>
<evidence type="ECO:0000256" key="7">
    <source>
        <dbReference type="ARBA" id="ARBA00051712"/>
    </source>
</evidence>
<dbReference type="NCBIfam" id="TIGR00652">
    <property type="entry name" value="DapF"/>
    <property type="match status" value="1"/>
</dbReference>
<keyword evidence="8" id="KW-0963">Cytoplasm</keyword>
<dbReference type="SUPFAM" id="SSF54506">
    <property type="entry name" value="Diaminopimelate epimerase-like"/>
    <property type="match status" value="1"/>
</dbReference>
<evidence type="ECO:0000256" key="6">
    <source>
        <dbReference type="ARBA" id="ARBA00023235"/>
    </source>
</evidence>
<dbReference type="InterPro" id="IPR018510">
    <property type="entry name" value="DAP_epimerase_AS"/>
</dbReference>
<evidence type="ECO:0000256" key="4">
    <source>
        <dbReference type="ARBA" id="ARBA00022605"/>
    </source>
</evidence>
<sequence>MELVLTKMHGLGNDFILVDDRDGRVAGRYPYPDLARKLCDRHFSIGGDGLIVVLPSQSCDMAFAIFNSDGSEAGMCGNGMRCFARFLYEKGLLRQKVITVETLSGPVVCILENDEEDRVMGVRVDMGPPRLLPADIPFVWDGGKEPLEVALKVLDQTFQVTPVSMGNPHAVIFMEDIDPVPLEIWGPAVENHPSFPEKTNVEFVQVLSPESIRVRVWERGAGVTLACGTGACAALVASVLTGRTGKKVEVLLPGGRLLVEWDDRSGHLYKSGPAETIFETSIRI</sequence>
<keyword evidence="11" id="KW-1185">Reference proteome</keyword>
<evidence type="ECO:0000256" key="2">
    <source>
        <dbReference type="ARBA" id="ARBA00010219"/>
    </source>
</evidence>
<comment type="caution">
    <text evidence="8">Lacks conserved residue(s) required for the propagation of feature annotation.</text>
</comment>
<dbReference type="PROSITE" id="PS01326">
    <property type="entry name" value="DAP_EPIMERASE"/>
    <property type="match status" value="1"/>
</dbReference>
<dbReference type="HAMAP" id="MF_00197">
    <property type="entry name" value="DAP_epimerase"/>
    <property type="match status" value="1"/>
</dbReference>
<dbReference type="Pfam" id="PF01678">
    <property type="entry name" value="DAP_epimerase"/>
    <property type="match status" value="2"/>
</dbReference>
<dbReference type="RefSeq" id="WP_265424827.1">
    <property type="nucleotide sequence ID" value="NZ_JAPFPW010000008.1"/>
</dbReference>
<comment type="subunit">
    <text evidence="8">Homodimer.</text>
</comment>
<accession>A0ABT3N915</accession>
<evidence type="ECO:0000313" key="11">
    <source>
        <dbReference type="Proteomes" id="UP001209681"/>
    </source>
</evidence>
<gene>
    <name evidence="8 10" type="primary">dapF</name>
    <name evidence="10" type="ORF">OOT00_08160</name>
</gene>
<evidence type="ECO:0000256" key="8">
    <source>
        <dbReference type="HAMAP-Rule" id="MF_00197"/>
    </source>
</evidence>
<comment type="caution">
    <text evidence="10">The sequence shown here is derived from an EMBL/GenBank/DDBJ whole genome shotgun (WGS) entry which is preliminary data.</text>
</comment>
<comment type="function">
    <text evidence="8">Catalyzes the stereoinversion of LL-2,6-diaminopimelate (L,L-DAP) to meso-diaminopimelate (meso-DAP), a precursor of L-lysine and an essential component of the bacterial peptidoglycan.</text>
</comment>
<feature type="active site" description="Proton donor" evidence="8">
    <location>
        <position position="76"/>
    </location>
</feature>
<feature type="binding site" evidence="8">
    <location>
        <position position="13"/>
    </location>
    <ligand>
        <name>substrate</name>
    </ligand>
</feature>
<feature type="binding site" evidence="8">
    <location>
        <position position="67"/>
    </location>
    <ligand>
        <name>substrate</name>
    </ligand>
</feature>
<keyword evidence="6 8" id="KW-0413">Isomerase</keyword>
<comment type="pathway">
    <text evidence="1 8">Amino-acid biosynthesis; L-lysine biosynthesis via DAP pathway; DL-2,6-diaminopimelate from LL-2,6-diaminopimelate: step 1/1.</text>
</comment>
<dbReference type="EC" id="5.1.1.7" evidence="3 8"/>
<dbReference type="GO" id="GO:0008837">
    <property type="term" value="F:diaminopimelate epimerase activity"/>
    <property type="evidence" value="ECO:0007669"/>
    <property type="project" value="UniProtKB-EC"/>
</dbReference>
<evidence type="ECO:0000256" key="1">
    <source>
        <dbReference type="ARBA" id="ARBA00005196"/>
    </source>
</evidence>
<comment type="catalytic activity">
    <reaction evidence="7 8">
        <text>(2S,6S)-2,6-diaminopimelate = meso-2,6-diaminopimelate</text>
        <dbReference type="Rhea" id="RHEA:15393"/>
        <dbReference type="ChEBI" id="CHEBI:57609"/>
        <dbReference type="ChEBI" id="CHEBI:57791"/>
        <dbReference type="EC" id="5.1.1.7"/>
    </reaction>
</comment>
<evidence type="ECO:0000313" key="10">
    <source>
        <dbReference type="EMBL" id="MCW7753957.1"/>
    </source>
</evidence>
<feature type="binding site" evidence="8">
    <location>
        <begin position="77"/>
        <end position="78"/>
    </location>
    <ligand>
        <name>substrate</name>
    </ligand>
</feature>
<feature type="binding site" evidence="8">
    <location>
        <position position="167"/>
    </location>
    <ligand>
        <name>substrate</name>
    </ligand>
</feature>
<feature type="active site" evidence="9">
    <location>
        <position position="76"/>
    </location>
</feature>
<feature type="site" description="Could be important to modulate the pK values of the two catalytic cysteine residues" evidence="8">
    <location>
        <position position="218"/>
    </location>
</feature>
<name>A0ABT3N915_9BACT</name>
<evidence type="ECO:0000256" key="3">
    <source>
        <dbReference type="ARBA" id="ARBA00013080"/>
    </source>
</evidence>
<dbReference type="PANTHER" id="PTHR31689:SF0">
    <property type="entry name" value="DIAMINOPIMELATE EPIMERASE"/>
    <property type="match status" value="1"/>
</dbReference>
<evidence type="ECO:0000256" key="9">
    <source>
        <dbReference type="PROSITE-ProRule" id="PRU10125"/>
    </source>
</evidence>
<dbReference type="EMBL" id="JAPFPW010000008">
    <property type="protein sequence ID" value="MCW7753957.1"/>
    <property type="molecule type" value="Genomic_DNA"/>
</dbReference>
<dbReference type="InterPro" id="IPR001653">
    <property type="entry name" value="DAP_epimerase_DapF"/>
</dbReference>
<proteinExistence type="inferred from homology"/>
<feature type="binding site" evidence="8">
    <location>
        <begin position="218"/>
        <end position="219"/>
    </location>
    <ligand>
        <name>substrate</name>
    </ligand>
</feature>
<reference evidence="10 11" key="1">
    <citation type="submission" date="2022-11" db="EMBL/GenBank/DDBJ databases">
        <title>Desulfobotulus tamanensis H1 sp. nov. - anaerobic, alkaliphilic, sulphate reducing bacterium isolated from terrestrial mud volcano.</title>
        <authorList>
            <person name="Frolova A."/>
            <person name="Merkel A.Y."/>
            <person name="Slobodkin A.I."/>
        </authorList>
    </citation>
    <scope>NUCLEOTIDE SEQUENCE [LARGE SCALE GENOMIC DNA]</scope>
    <source>
        <strain evidence="10 11">H1</strain>
    </source>
</reference>
<organism evidence="10 11">
    <name type="scientific">Desulfobotulus pelophilus</name>
    <dbReference type="NCBI Taxonomy" id="2823377"/>
    <lineage>
        <taxon>Bacteria</taxon>
        <taxon>Pseudomonadati</taxon>
        <taxon>Thermodesulfobacteriota</taxon>
        <taxon>Desulfobacteria</taxon>
        <taxon>Desulfobacterales</taxon>
        <taxon>Desulfobacteraceae</taxon>
        <taxon>Desulfobotulus</taxon>
    </lineage>
</organism>
<evidence type="ECO:0000256" key="5">
    <source>
        <dbReference type="ARBA" id="ARBA00023154"/>
    </source>
</evidence>
<keyword evidence="5 8" id="KW-0457">Lysine biosynthesis</keyword>
<dbReference type="Gene3D" id="3.10.310.10">
    <property type="entry name" value="Diaminopimelate Epimerase, Chain A, domain 1"/>
    <property type="match status" value="2"/>
</dbReference>
<comment type="subcellular location">
    <subcellularLocation>
        <location evidence="8">Cytoplasm</location>
    </subcellularLocation>
</comment>
<dbReference type="Proteomes" id="UP001209681">
    <property type="component" value="Unassembled WGS sequence"/>
</dbReference>
<dbReference type="PANTHER" id="PTHR31689">
    <property type="entry name" value="DIAMINOPIMELATE EPIMERASE, CHLOROPLASTIC"/>
    <property type="match status" value="1"/>
</dbReference>
<comment type="similarity">
    <text evidence="2 8">Belongs to the diaminopimelate epimerase family.</text>
</comment>
<feature type="site" description="Could be important to modulate the pK values of the two catalytic cysteine residues" evidence="8">
    <location>
        <position position="169"/>
    </location>
</feature>